<dbReference type="EMBL" id="LQZP01000317">
    <property type="protein sequence ID" value="KXT90339.1"/>
    <property type="molecule type" value="Genomic_DNA"/>
</dbReference>
<evidence type="ECO:0000256" key="1">
    <source>
        <dbReference type="SAM" id="Phobius"/>
    </source>
</evidence>
<dbReference type="Proteomes" id="UP000289485">
    <property type="component" value="Unassembled WGS sequence"/>
</dbReference>
<dbReference type="Proteomes" id="UP000070053">
    <property type="component" value="Unassembled WGS sequence"/>
</dbReference>
<comment type="caution">
    <text evidence="2">The sequence shown here is derived from an EMBL/GenBank/DDBJ whole genome shotgun (WGS) entry which is preliminary data.</text>
</comment>
<keyword evidence="1" id="KW-0812">Transmembrane</keyword>
<gene>
    <name evidence="3" type="ORF">DF216_05305</name>
    <name evidence="2" type="ORF">SORDD21_01338</name>
</gene>
<dbReference type="Pfam" id="PF16996">
    <property type="entry name" value="Asp4"/>
    <property type="match status" value="1"/>
</dbReference>
<dbReference type="RefSeq" id="WP_061454277.1">
    <property type="nucleotide sequence ID" value="NZ_QEWJ01000005.1"/>
</dbReference>
<evidence type="ECO:0000313" key="2">
    <source>
        <dbReference type="EMBL" id="KXT90339.1"/>
    </source>
</evidence>
<dbReference type="InterPro" id="IPR031551">
    <property type="entry name" value="Asp4"/>
</dbReference>
<feature type="transmembrane region" description="Helical" evidence="1">
    <location>
        <begin position="38"/>
        <end position="58"/>
    </location>
</feature>
<name>A0A139PJC0_STROR</name>
<protein>
    <recommendedName>
        <fullName evidence="6">Accessory secretory protein Asp4</fullName>
    </recommendedName>
</protein>
<reference evidence="3 5" key="2">
    <citation type="submission" date="2018-05" db="EMBL/GenBank/DDBJ databases">
        <title>Streptococcus from otitis media.</title>
        <authorList>
            <person name="Wayes A.M."/>
            <person name="Jakubovics N.S."/>
        </authorList>
    </citation>
    <scope>NUCLEOTIDE SEQUENCE [LARGE SCALE GENOMIC DNA]</scope>
    <source>
        <strain evidence="3 5">NU43</strain>
    </source>
</reference>
<dbReference type="OrthoDB" id="2237332at2"/>
<keyword evidence="1" id="KW-0472">Membrane</keyword>
<dbReference type="EMBL" id="QEWJ01000005">
    <property type="protein sequence ID" value="RXX21311.1"/>
    <property type="molecule type" value="Genomic_DNA"/>
</dbReference>
<evidence type="ECO:0000313" key="3">
    <source>
        <dbReference type="EMBL" id="RXX21311.1"/>
    </source>
</evidence>
<accession>A0A139PJC0</accession>
<proteinExistence type="predicted"/>
<dbReference type="PATRIC" id="fig|1303.81.peg.1624"/>
<evidence type="ECO:0000313" key="4">
    <source>
        <dbReference type="Proteomes" id="UP000070053"/>
    </source>
</evidence>
<sequence length="59" mass="6724">MTKKDLFYKDVEGRMEELKQGALKKEKPSQGEKISKTFSILLGLLILISLIFTLLGILR</sequence>
<evidence type="ECO:0008006" key="6">
    <source>
        <dbReference type="Google" id="ProtNLM"/>
    </source>
</evidence>
<reference evidence="2 4" key="1">
    <citation type="submission" date="2016-01" db="EMBL/GenBank/DDBJ databases">
        <title>Highly variable Streptococcus oralis are common among viridans streptococci isolated from primates.</title>
        <authorList>
            <person name="Denapaite D."/>
            <person name="Rieger M."/>
            <person name="Koendgen S."/>
            <person name="Brueckner R."/>
            <person name="Ochigava I."/>
            <person name="Kappeler P."/>
            <person name="Maetz-Rensing K."/>
            <person name="Leendertz F."/>
            <person name="Hakenbeck R."/>
        </authorList>
    </citation>
    <scope>NUCLEOTIDE SEQUENCE [LARGE SCALE GENOMIC DNA]</scope>
    <source>
        <strain evidence="2 4">DD21</strain>
    </source>
</reference>
<dbReference type="AlphaFoldDB" id="A0A139PJC0"/>
<organism evidence="2 4">
    <name type="scientific">Streptococcus oralis</name>
    <dbReference type="NCBI Taxonomy" id="1303"/>
    <lineage>
        <taxon>Bacteria</taxon>
        <taxon>Bacillati</taxon>
        <taxon>Bacillota</taxon>
        <taxon>Bacilli</taxon>
        <taxon>Lactobacillales</taxon>
        <taxon>Streptococcaceae</taxon>
        <taxon>Streptococcus</taxon>
    </lineage>
</organism>
<evidence type="ECO:0000313" key="5">
    <source>
        <dbReference type="Proteomes" id="UP000289485"/>
    </source>
</evidence>
<keyword evidence="1" id="KW-1133">Transmembrane helix</keyword>